<accession>A0A7J5UQ34</accession>
<dbReference type="NCBIfam" id="TIGR00203">
    <property type="entry name" value="cydB"/>
    <property type="match status" value="1"/>
</dbReference>
<evidence type="ECO:0000256" key="6">
    <source>
        <dbReference type="ARBA" id="ARBA00022692"/>
    </source>
</evidence>
<feature type="transmembrane region" description="Helical" evidence="12">
    <location>
        <begin position="6"/>
        <end position="32"/>
    </location>
</feature>
<keyword evidence="4" id="KW-1003">Cell membrane</keyword>
<comment type="subcellular location">
    <subcellularLocation>
        <location evidence="1">Cell membrane</location>
        <topology evidence="1">Multi-pass membrane protein</topology>
    </subcellularLocation>
</comment>
<feature type="transmembrane region" description="Helical" evidence="12">
    <location>
        <begin position="198"/>
        <end position="219"/>
    </location>
</feature>
<feature type="transmembrane region" description="Helical" evidence="12">
    <location>
        <begin position="252"/>
        <end position="273"/>
    </location>
</feature>
<feature type="transmembrane region" description="Helical" evidence="12">
    <location>
        <begin position="82"/>
        <end position="100"/>
    </location>
</feature>
<feature type="transmembrane region" description="Helical" evidence="12">
    <location>
        <begin position="293"/>
        <end position="316"/>
    </location>
</feature>
<proteinExistence type="inferred from homology"/>
<dbReference type="Pfam" id="PF02322">
    <property type="entry name" value="Cyt_bd_oxida_II"/>
    <property type="match status" value="1"/>
</dbReference>
<dbReference type="GO" id="GO:0016682">
    <property type="term" value="F:oxidoreductase activity, acting on diphenols and related substances as donors, oxygen as acceptor"/>
    <property type="evidence" value="ECO:0007669"/>
    <property type="project" value="TreeGrafter"/>
</dbReference>
<gene>
    <name evidence="13" type="primary">cydB</name>
    <name evidence="13" type="ORF">GB883_09065</name>
</gene>
<dbReference type="PIRSF" id="PIRSF000267">
    <property type="entry name" value="Cyt_oxidse_sub2"/>
    <property type="match status" value="1"/>
</dbReference>
<keyword evidence="5" id="KW-0349">Heme</keyword>
<dbReference type="RefSeq" id="WP_152204219.1">
    <property type="nucleotide sequence ID" value="NZ_VUKF01000046.1"/>
</dbReference>
<dbReference type="OrthoDB" id="9776710at2"/>
<evidence type="ECO:0000256" key="7">
    <source>
        <dbReference type="ARBA" id="ARBA00022723"/>
    </source>
</evidence>
<evidence type="ECO:0000313" key="13">
    <source>
        <dbReference type="EMBL" id="KAE8764417.1"/>
    </source>
</evidence>
<feature type="transmembrane region" description="Helical" evidence="12">
    <location>
        <begin position="225"/>
        <end position="245"/>
    </location>
</feature>
<keyword evidence="3" id="KW-0813">Transport</keyword>
<evidence type="ECO:0000256" key="2">
    <source>
        <dbReference type="ARBA" id="ARBA00007543"/>
    </source>
</evidence>
<comment type="similarity">
    <text evidence="2">Belongs to the cytochrome ubiquinol oxidase subunit 2 family.</text>
</comment>
<dbReference type="InterPro" id="IPR003317">
    <property type="entry name" value="Cyt-d_oxidase_su2"/>
</dbReference>
<evidence type="ECO:0000256" key="11">
    <source>
        <dbReference type="ARBA" id="ARBA00023136"/>
    </source>
</evidence>
<keyword evidence="10" id="KW-0408">Iron</keyword>
<feature type="transmembrane region" description="Helical" evidence="12">
    <location>
        <begin position="121"/>
        <end position="139"/>
    </location>
</feature>
<dbReference type="GO" id="GO:0019646">
    <property type="term" value="P:aerobic electron transport chain"/>
    <property type="evidence" value="ECO:0007669"/>
    <property type="project" value="TreeGrafter"/>
</dbReference>
<evidence type="ECO:0000256" key="8">
    <source>
        <dbReference type="ARBA" id="ARBA00022982"/>
    </source>
</evidence>
<feature type="transmembrane region" description="Helical" evidence="12">
    <location>
        <begin position="159"/>
        <end position="186"/>
    </location>
</feature>
<dbReference type="GO" id="GO:0009055">
    <property type="term" value="F:electron transfer activity"/>
    <property type="evidence" value="ECO:0007669"/>
    <property type="project" value="TreeGrafter"/>
</dbReference>
<dbReference type="GO" id="GO:0046872">
    <property type="term" value="F:metal ion binding"/>
    <property type="evidence" value="ECO:0007669"/>
    <property type="project" value="UniProtKB-KW"/>
</dbReference>
<evidence type="ECO:0000256" key="3">
    <source>
        <dbReference type="ARBA" id="ARBA00022448"/>
    </source>
</evidence>
<protein>
    <submittedName>
        <fullName evidence="13">Cytochrome d ubiquinol oxidase subunit II</fullName>
    </submittedName>
</protein>
<keyword evidence="7" id="KW-0479">Metal-binding</keyword>
<reference evidence="13 14" key="1">
    <citation type="submission" date="2019-10" db="EMBL/GenBank/DDBJ databases">
        <title>Georgenia wutianyii sp. nov. and Georgenia yuyongxinii sp. nov. isolated from plateau pika (Ochotona curzoniae) in the Qinghai-Tibet plateau of China.</title>
        <authorList>
            <person name="Tian Z."/>
        </authorList>
    </citation>
    <scope>NUCLEOTIDE SEQUENCE [LARGE SCALE GENOMIC DNA]</scope>
    <source>
        <strain evidence="13 14">DSM 21501</strain>
    </source>
</reference>
<comment type="caution">
    <text evidence="13">The sequence shown here is derived from an EMBL/GenBank/DDBJ whole genome shotgun (WGS) entry which is preliminary data.</text>
</comment>
<evidence type="ECO:0000313" key="14">
    <source>
        <dbReference type="Proteomes" id="UP000451860"/>
    </source>
</evidence>
<dbReference type="EMBL" id="WHJE01000033">
    <property type="protein sequence ID" value="KAE8764417.1"/>
    <property type="molecule type" value="Genomic_DNA"/>
</dbReference>
<dbReference type="GO" id="GO:0070069">
    <property type="term" value="C:cytochrome complex"/>
    <property type="evidence" value="ECO:0007669"/>
    <property type="project" value="TreeGrafter"/>
</dbReference>
<evidence type="ECO:0000256" key="1">
    <source>
        <dbReference type="ARBA" id="ARBA00004651"/>
    </source>
</evidence>
<dbReference type="PANTHER" id="PTHR43141:SF5">
    <property type="entry name" value="CYTOCHROME BD-I UBIQUINOL OXIDASE SUBUNIT 2"/>
    <property type="match status" value="1"/>
</dbReference>
<keyword evidence="14" id="KW-1185">Reference proteome</keyword>
<dbReference type="Proteomes" id="UP000451860">
    <property type="component" value="Unassembled WGS sequence"/>
</dbReference>
<evidence type="ECO:0000256" key="5">
    <source>
        <dbReference type="ARBA" id="ARBA00022617"/>
    </source>
</evidence>
<dbReference type="AlphaFoldDB" id="A0A7J5UQ34"/>
<keyword evidence="9 12" id="KW-1133">Transmembrane helix</keyword>
<evidence type="ECO:0000256" key="4">
    <source>
        <dbReference type="ARBA" id="ARBA00022475"/>
    </source>
</evidence>
<sequence>MDLPLLWFLLITVLWTGYLVLEGFDFGVGMLIKPFARNEKERRVLLRTIGPVWDGNEVWLLTAGGATFAAFPEWYATMFSGFYLPLLLILLALIVRVCAIEWRAKINDPAWRNRWDWAHTVGSWVPAVLWGVAFANLVQGTEIEVIDGRHQLVGGFFSLLTPFTLLGGVMTAVVFLTHGAVFVALKTGGEVRERAGKLAARLSVASLVVAGIWAVWAQLAFSAHTLTWVPLAVAALALVGVVVATRARREGWAFTLNAVAIVAAVVLIFGVMYPNVMPSSIDPAYSLSIDAAASSTATLQVMSVVALLLVPVVLAYQGWTYWVFRKRITTDQIGDHEGLLPTEGRPLEPTAH</sequence>
<evidence type="ECO:0000256" key="9">
    <source>
        <dbReference type="ARBA" id="ARBA00022989"/>
    </source>
</evidence>
<organism evidence="13 14">
    <name type="scientific">Georgenia thermotolerans</name>
    <dbReference type="NCBI Taxonomy" id="527326"/>
    <lineage>
        <taxon>Bacteria</taxon>
        <taxon>Bacillati</taxon>
        <taxon>Actinomycetota</taxon>
        <taxon>Actinomycetes</taxon>
        <taxon>Micrococcales</taxon>
        <taxon>Bogoriellaceae</taxon>
        <taxon>Georgenia</taxon>
    </lineage>
</organism>
<name>A0A7J5UQ34_9MICO</name>
<dbReference type="PANTHER" id="PTHR43141">
    <property type="entry name" value="CYTOCHROME BD2 SUBUNIT II"/>
    <property type="match status" value="1"/>
</dbReference>
<dbReference type="GO" id="GO:0005886">
    <property type="term" value="C:plasma membrane"/>
    <property type="evidence" value="ECO:0007669"/>
    <property type="project" value="UniProtKB-SubCell"/>
</dbReference>
<evidence type="ECO:0000256" key="10">
    <source>
        <dbReference type="ARBA" id="ARBA00023004"/>
    </source>
</evidence>
<evidence type="ECO:0000256" key="12">
    <source>
        <dbReference type="SAM" id="Phobius"/>
    </source>
</evidence>
<keyword evidence="11 12" id="KW-0472">Membrane</keyword>
<keyword evidence="6 12" id="KW-0812">Transmembrane</keyword>
<keyword evidence="8" id="KW-0249">Electron transport</keyword>